<evidence type="ECO:0000313" key="6">
    <source>
        <dbReference type="Proteomes" id="UP001498398"/>
    </source>
</evidence>
<accession>A0ABR1IZQ4</accession>
<dbReference type="SUPFAM" id="SSF51735">
    <property type="entry name" value="NAD(P)-binding Rossmann-fold domains"/>
    <property type="match status" value="1"/>
</dbReference>
<keyword evidence="6" id="KW-1185">Reference proteome</keyword>
<dbReference type="PRINTS" id="PR00081">
    <property type="entry name" value="GDHRDH"/>
</dbReference>
<keyword evidence="2" id="KW-0521">NADP</keyword>
<comment type="similarity">
    <text evidence="1 4">Belongs to the short-chain dehydrogenases/reductases (SDR) family.</text>
</comment>
<dbReference type="Gene3D" id="3.40.50.720">
    <property type="entry name" value="NAD(P)-binding Rossmann-like Domain"/>
    <property type="match status" value="1"/>
</dbReference>
<dbReference type="PRINTS" id="PR00080">
    <property type="entry name" value="SDRFAMILY"/>
</dbReference>
<keyword evidence="3" id="KW-0560">Oxidoreductase</keyword>
<dbReference type="PANTHER" id="PTHR43618:SF4">
    <property type="entry name" value="SHORT CHAIN DEHYDROGENASE_REDUCTASE FAMILY (AFU_ORTHOLOGUE AFUA_7G04540)"/>
    <property type="match status" value="1"/>
</dbReference>
<organism evidence="5 6">
    <name type="scientific">Marasmiellus scandens</name>
    <dbReference type="NCBI Taxonomy" id="2682957"/>
    <lineage>
        <taxon>Eukaryota</taxon>
        <taxon>Fungi</taxon>
        <taxon>Dikarya</taxon>
        <taxon>Basidiomycota</taxon>
        <taxon>Agaricomycotina</taxon>
        <taxon>Agaricomycetes</taxon>
        <taxon>Agaricomycetidae</taxon>
        <taxon>Agaricales</taxon>
        <taxon>Marasmiineae</taxon>
        <taxon>Omphalotaceae</taxon>
        <taxon>Marasmiellus</taxon>
    </lineage>
</organism>
<dbReference type="InterPro" id="IPR036291">
    <property type="entry name" value="NAD(P)-bd_dom_sf"/>
</dbReference>
<evidence type="ECO:0000313" key="5">
    <source>
        <dbReference type="EMBL" id="KAK7443199.1"/>
    </source>
</evidence>
<evidence type="ECO:0000256" key="4">
    <source>
        <dbReference type="RuleBase" id="RU000363"/>
    </source>
</evidence>
<comment type="caution">
    <text evidence="5">The sequence shown here is derived from an EMBL/GenBank/DDBJ whole genome shotgun (WGS) entry which is preliminary data.</text>
</comment>
<dbReference type="PANTHER" id="PTHR43618">
    <property type="entry name" value="7-ALPHA-HYDROXYSTEROID DEHYDROGENASE"/>
    <property type="match status" value="1"/>
</dbReference>
<evidence type="ECO:0008006" key="7">
    <source>
        <dbReference type="Google" id="ProtNLM"/>
    </source>
</evidence>
<protein>
    <recommendedName>
        <fullName evidence="7">NAD(P)-binding protein</fullName>
    </recommendedName>
</protein>
<dbReference type="InterPro" id="IPR002347">
    <property type="entry name" value="SDR_fam"/>
</dbReference>
<sequence length="290" mass="30624">MVDIISKMSSLDLTGKIALVTGGGTGIGLMIAKSLSINGAKVYITGRRLEVLQKTTAELSNYGFIPLQMDVTDKGSIHTAVQVIEQAEGKLDILVNNAGITGTFFPFVTDRSSPQNANMGDSLFAQDTFDEWAEVYHTNTAGPFFVTMGFLSLLKRGACLRKGETSSVINISSGCGLSNLSMGYFNYGCTKAAIHHLTKAMATEFGLSRIPVRVNCISPGVFPSQLAGTADQVAKWITEVSPGAVNVAPALRAGREEEIGMAAVLLSSSAGEFINGIIMPIDGGHDLVNP</sequence>
<gene>
    <name evidence="5" type="ORF">VKT23_015797</name>
</gene>
<proteinExistence type="inferred from homology"/>
<dbReference type="Proteomes" id="UP001498398">
    <property type="component" value="Unassembled WGS sequence"/>
</dbReference>
<evidence type="ECO:0000256" key="2">
    <source>
        <dbReference type="ARBA" id="ARBA00022857"/>
    </source>
</evidence>
<dbReference type="EMBL" id="JBANRG010000055">
    <property type="protein sequence ID" value="KAK7443199.1"/>
    <property type="molecule type" value="Genomic_DNA"/>
</dbReference>
<dbReference type="Pfam" id="PF00106">
    <property type="entry name" value="adh_short"/>
    <property type="match status" value="1"/>
</dbReference>
<reference evidence="5 6" key="1">
    <citation type="submission" date="2024-01" db="EMBL/GenBank/DDBJ databases">
        <title>A draft genome for the cacao thread blight pathogen Marasmiellus scandens.</title>
        <authorList>
            <person name="Baruah I.K."/>
            <person name="Leung J."/>
            <person name="Bukari Y."/>
            <person name="Amoako-Attah I."/>
            <person name="Meinhardt L.W."/>
            <person name="Bailey B.A."/>
            <person name="Cohen S.P."/>
        </authorList>
    </citation>
    <scope>NUCLEOTIDE SEQUENCE [LARGE SCALE GENOMIC DNA]</scope>
    <source>
        <strain evidence="5 6">GH-19</strain>
    </source>
</reference>
<evidence type="ECO:0000256" key="3">
    <source>
        <dbReference type="ARBA" id="ARBA00023002"/>
    </source>
</evidence>
<dbReference type="InterPro" id="IPR052178">
    <property type="entry name" value="Sec_Metab_Biosynth_SDR"/>
</dbReference>
<name>A0ABR1IZQ4_9AGAR</name>
<evidence type="ECO:0000256" key="1">
    <source>
        <dbReference type="ARBA" id="ARBA00006484"/>
    </source>
</evidence>